<reference evidence="2" key="1">
    <citation type="submission" date="2023-03" db="EMBL/GenBank/DDBJ databases">
        <title>Complete genome of Cladonia borealis.</title>
        <authorList>
            <person name="Park H."/>
        </authorList>
    </citation>
    <scope>NUCLEOTIDE SEQUENCE</scope>
    <source>
        <strain evidence="2">ANT050790</strain>
    </source>
</reference>
<dbReference type="EMBL" id="JAFEKC020000019">
    <property type="protein sequence ID" value="KAK0508976.1"/>
    <property type="molecule type" value="Genomic_DNA"/>
</dbReference>
<evidence type="ECO:0000313" key="3">
    <source>
        <dbReference type="Proteomes" id="UP001166286"/>
    </source>
</evidence>
<feature type="compositionally biased region" description="Basic residues" evidence="1">
    <location>
        <begin position="26"/>
        <end position="38"/>
    </location>
</feature>
<feature type="region of interest" description="Disordered" evidence="1">
    <location>
        <begin position="1"/>
        <end position="38"/>
    </location>
</feature>
<dbReference type="InterPro" id="IPR019034">
    <property type="entry name" value="UPF0390"/>
</dbReference>
<comment type="caution">
    <text evidence="2">The sequence shown here is derived from an EMBL/GenBank/DDBJ whole genome shotgun (WGS) entry which is preliminary data.</text>
</comment>
<sequence length="84" mass="8890">MAQGTIKKSKTTPSSSRRPSALSAKKGQRTIAPKKKALVKQKKITKKYTSGLIGKTERALAEKAGHLEMLGGGKRKGGGEGKKV</sequence>
<evidence type="ECO:0000256" key="1">
    <source>
        <dbReference type="SAM" id="MobiDB-lite"/>
    </source>
</evidence>
<accession>A0AA39U6P1</accession>
<gene>
    <name evidence="2" type="ORF">JMJ35_008347</name>
</gene>
<dbReference type="AlphaFoldDB" id="A0AA39U6P1"/>
<dbReference type="Pfam" id="PF09495">
    <property type="entry name" value="DUF2462"/>
    <property type="match status" value="1"/>
</dbReference>
<feature type="compositionally biased region" description="Low complexity" evidence="1">
    <location>
        <begin position="11"/>
        <end position="25"/>
    </location>
</feature>
<organism evidence="2 3">
    <name type="scientific">Cladonia borealis</name>
    <dbReference type="NCBI Taxonomy" id="184061"/>
    <lineage>
        <taxon>Eukaryota</taxon>
        <taxon>Fungi</taxon>
        <taxon>Dikarya</taxon>
        <taxon>Ascomycota</taxon>
        <taxon>Pezizomycotina</taxon>
        <taxon>Lecanoromycetes</taxon>
        <taxon>OSLEUM clade</taxon>
        <taxon>Lecanoromycetidae</taxon>
        <taxon>Lecanorales</taxon>
        <taxon>Lecanorineae</taxon>
        <taxon>Cladoniaceae</taxon>
        <taxon>Cladonia</taxon>
    </lineage>
</organism>
<dbReference type="Proteomes" id="UP001166286">
    <property type="component" value="Unassembled WGS sequence"/>
</dbReference>
<keyword evidence="3" id="KW-1185">Reference proteome</keyword>
<name>A0AA39U6P1_9LECA</name>
<protein>
    <submittedName>
        <fullName evidence="2">Uncharacterized protein</fullName>
    </submittedName>
</protein>
<proteinExistence type="predicted"/>
<evidence type="ECO:0000313" key="2">
    <source>
        <dbReference type="EMBL" id="KAK0508976.1"/>
    </source>
</evidence>